<dbReference type="Gene3D" id="3.30.1540.10">
    <property type="entry name" value="formyl-coa transferase, domain 3"/>
    <property type="match status" value="1"/>
</dbReference>
<dbReference type="Proteomes" id="UP000700706">
    <property type="component" value="Unassembled WGS sequence"/>
</dbReference>
<evidence type="ECO:0000256" key="1">
    <source>
        <dbReference type="ARBA" id="ARBA00022679"/>
    </source>
</evidence>
<dbReference type="Pfam" id="PF02515">
    <property type="entry name" value="CoA_transf_3"/>
    <property type="match status" value="1"/>
</dbReference>
<evidence type="ECO:0000313" key="2">
    <source>
        <dbReference type="EMBL" id="MBW8729187.1"/>
    </source>
</evidence>
<dbReference type="EMBL" id="JAEKLZ010000499">
    <property type="protein sequence ID" value="MBW8729187.1"/>
    <property type="molecule type" value="Genomic_DNA"/>
</dbReference>
<dbReference type="InterPro" id="IPR023606">
    <property type="entry name" value="CoA-Trfase_III_dom_1_sf"/>
</dbReference>
<dbReference type="InterPro" id="IPR050483">
    <property type="entry name" value="CoA-transferase_III_domain"/>
</dbReference>
<evidence type="ECO:0000313" key="3">
    <source>
        <dbReference type="Proteomes" id="UP000700706"/>
    </source>
</evidence>
<protein>
    <submittedName>
        <fullName evidence="2">CoA transferase</fullName>
    </submittedName>
</protein>
<dbReference type="InterPro" id="IPR003673">
    <property type="entry name" value="CoA-Trfase_fam_III"/>
</dbReference>
<sequence length="401" mass="42891">MTDSPAGALAGLKVLDLTRVLAGPSATQILGDLGADVVKVERPGVGDDTRKWGPPFLQDGDGADTSESAYYLSANRNKRSIAIDFTEGDGRALLRRLVAEADVLVENYKLGDLARYGLGYDDLKDEFPALIYCSITGFGQTGPYAARAGYDYLVQAMGGIMSLTGPVDGEPMKVGVAIADLMTGAYAAVGILAALDHRRRTGRGQMVDMALLDTQVAWLSNAGQYYLTSGVPTPRTGNGHPTIVPYQAFRASDEYLILAVGNDSQFAKFCAVAGRPELAADPRFATNQARVRNREVLVPIIAGLIAEKSRGHWLEALEARQVPCGPINTIDQVFADPQVVARGMRIEMPHPLAPDPVALIGSPIRLSETPVSYRHAPPVCGADGVEVLRDWLGEPKSDSTR</sequence>
<name>A0A952KGW5_9PROT</name>
<comment type="caution">
    <text evidence="2">The sequence shown here is derived from an EMBL/GenBank/DDBJ whole genome shotgun (WGS) entry which is preliminary data.</text>
</comment>
<organism evidence="2 3">
    <name type="scientific">Inquilinus limosus</name>
    <dbReference type="NCBI Taxonomy" id="171674"/>
    <lineage>
        <taxon>Bacteria</taxon>
        <taxon>Pseudomonadati</taxon>
        <taxon>Pseudomonadota</taxon>
        <taxon>Alphaproteobacteria</taxon>
        <taxon>Rhodospirillales</taxon>
        <taxon>Rhodospirillaceae</taxon>
        <taxon>Inquilinus</taxon>
    </lineage>
</organism>
<reference evidence="2" key="1">
    <citation type="submission" date="2020-06" db="EMBL/GenBank/DDBJ databases">
        <title>Stable isotope informed genome-resolved metagenomics uncovers potential trophic interactions in rhizosphere soil.</title>
        <authorList>
            <person name="Starr E.P."/>
            <person name="Shi S."/>
            <person name="Blazewicz S.J."/>
            <person name="Koch B.J."/>
            <person name="Probst A.J."/>
            <person name="Hungate B.A."/>
            <person name="Pett-Ridge J."/>
            <person name="Firestone M.K."/>
            <person name="Banfield J.F."/>
        </authorList>
    </citation>
    <scope>NUCLEOTIDE SEQUENCE</scope>
    <source>
        <strain evidence="2">YM_69_17</strain>
    </source>
</reference>
<dbReference type="PANTHER" id="PTHR48207">
    <property type="entry name" value="SUCCINATE--HYDROXYMETHYLGLUTARATE COA-TRANSFERASE"/>
    <property type="match status" value="1"/>
</dbReference>
<dbReference type="GO" id="GO:0008410">
    <property type="term" value="F:CoA-transferase activity"/>
    <property type="evidence" value="ECO:0007669"/>
    <property type="project" value="TreeGrafter"/>
</dbReference>
<dbReference type="Gene3D" id="3.40.50.10540">
    <property type="entry name" value="Crotonobetainyl-coa:carnitine coa-transferase, domain 1"/>
    <property type="match status" value="1"/>
</dbReference>
<proteinExistence type="predicted"/>
<dbReference type="InterPro" id="IPR044855">
    <property type="entry name" value="CoA-Trfase_III_dom3_sf"/>
</dbReference>
<dbReference type="PANTHER" id="PTHR48207:SF3">
    <property type="entry name" value="SUCCINATE--HYDROXYMETHYLGLUTARATE COA-TRANSFERASE"/>
    <property type="match status" value="1"/>
</dbReference>
<gene>
    <name evidence="2" type="ORF">JF625_29065</name>
</gene>
<dbReference type="AlphaFoldDB" id="A0A952KGW5"/>
<dbReference type="SUPFAM" id="SSF89796">
    <property type="entry name" value="CoA-transferase family III (CaiB/BaiF)"/>
    <property type="match status" value="1"/>
</dbReference>
<accession>A0A952KGW5</accession>
<keyword evidence="1 2" id="KW-0808">Transferase</keyword>